<evidence type="ECO:0000313" key="9">
    <source>
        <dbReference type="Proteomes" id="UP001239019"/>
    </source>
</evidence>
<keyword evidence="9" id="KW-1185">Reference proteome</keyword>
<dbReference type="Pfam" id="PF01899">
    <property type="entry name" value="MNHE"/>
    <property type="match status" value="1"/>
</dbReference>
<comment type="subcellular location">
    <subcellularLocation>
        <location evidence="1">Cell membrane</location>
        <topology evidence="1">Multi-pass membrane protein</topology>
    </subcellularLocation>
</comment>
<proteinExistence type="inferred from homology"/>
<comment type="caution">
    <text evidence="8">The sequence shown here is derived from an EMBL/GenBank/DDBJ whole genome shotgun (WGS) entry which is preliminary data.</text>
</comment>
<dbReference type="EMBL" id="JAVDDT010000009">
    <property type="protein sequence ID" value="MDQ2070687.1"/>
    <property type="molecule type" value="Genomic_DNA"/>
</dbReference>
<feature type="transmembrane region" description="Helical" evidence="7">
    <location>
        <begin position="28"/>
        <end position="46"/>
    </location>
</feature>
<evidence type="ECO:0000256" key="2">
    <source>
        <dbReference type="ARBA" id="ARBA00006228"/>
    </source>
</evidence>
<gene>
    <name evidence="8" type="ORF">RBH19_12470</name>
</gene>
<feature type="transmembrane region" description="Helical" evidence="7">
    <location>
        <begin position="5"/>
        <end position="22"/>
    </location>
</feature>
<sequence>MFDRIAANIPLAAVLMLLWFGLSGNQGWLFGTAAVLCALLVTNRLLHQDPERLSLAGLLRFSAWFVSRSFLGGLDVAWRALSPGKNIDNALFTHRFKTANPSARTVVIGALSLMPGTLSVAVEDDHLTVHSIAGDVHGQVESLEALAIDIFRPEHVHKGSEAR</sequence>
<evidence type="ECO:0000256" key="1">
    <source>
        <dbReference type="ARBA" id="ARBA00004651"/>
    </source>
</evidence>
<accession>A0ABU0W9H1</accession>
<keyword evidence="5 7" id="KW-1133">Transmembrane helix</keyword>
<evidence type="ECO:0000256" key="6">
    <source>
        <dbReference type="ARBA" id="ARBA00023136"/>
    </source>
</evidence>
<evidence type="ECO:0000256" key="5">
    <source>
        <dbReference type="ARBA" id="ARBA00022989"/>
    </source>
</evidence>
<evidence type="ECO:0000313" key="8">
    <source>
        <dbReference type="EMBL" id="MDQ2070687.1"/>
    </source>
</evidence>
<keyword evidence="4 7" id="KW-0812">Transmembrane</keyword>
<reference evidence="8 9" key="1">
    <citation type="submission" date="2023-08" db="EMBL/GenBank/DDBJ databases">
        <title>Whole-genome sequencing of halo(alkali)philic microorganisms from hypersaline lakes.</title>
        <authorList>
            <person name="Sorokin D.Y."/>
            <person name="Abbas B."/>
            <person name="Merkel A.Y."/>
        </authorList>
    </citation>
    <scope>NUCLEOTIDE SEQUENCE [LARGE SCALE GENOMIC DNA]</scope>
    <source>
        <strain evidence="8 9">AB-CW4</strain>
    </source>
</reference>
<dbReference type="Proteomes" id="UP001239019">
    <property type="component" value="Unassembled WGS sequence"/>
</dbReference>
<evidence type="ECO:0000256" key="7">
    <source>
        <dbReference type="SAM" id="Phobius"/>
    </source>
</evidence>
<dbReference type="RefSeq" id="WP_306729186.1">
    <property type="nucleotide sequence ID" value="NZ_JAVDDT010000009.1"/>
</dbReference>
<dbReference type="PANTHER" id="PTHR34584:SF1">
    <property type="entry name" value="NA(+)_H(+) ANTIPORTER SUBUNIT E1"/>
    <property type="match status" value="1"/>
</dbReference>
<keyword evidence="6 7" id="KW-0472">Membrane</keyword>
<protein>
    <submittedName>
        <fullName evidence="8">Na+/H+ antiporter subunit E</fullName>
    </submittedName>
</protein>
<comment type="similarity">
    <text evidence="2">Belongs to the CPA3 antiporters (TC 2.A.63) subunit E family.</text>
</comment>
<dbReference type="InterPro" id="IPR002758">
    <property type="entry name" value="Cation_antiport_E"/>
</dbReference>
<evidence type="ECO:0000256" key="3">
    <source>
        <dbReference type="ARBA" id="ARBA00022475"/>
    </source>
</evidence>
<organism evidence="8 9">
    <name type="scientific">Natronospira bacteriovora</name>
    <dbReference type="NCBI Taxonomy" id="3069753"/>
    <lineage>
        <taxon>Bacteria</taxon>
        <taxon>Pseudomonadati</taxon>
        <taxon>Pseudomonadota</taxon>
        <taxon>Gammaproteobacteria</taxon>
        <taxon>Natronospirales</taxon>
        <taxon>Natronospiraceae</taxon>
        <taxon>Natronospira</taxon>
    </lineage>
</organism>
<name>A0ABU0W9H1_9GAMM</name>
<evidence type="ECO:0000256" key="4">
    <source>
        <dbReference type="ARBA" id="ARBA00022692"/>
    </source>
</evidence>
<dbReference type="PANTHER" id="PTHR34584">
    <property type="entry name" value="NA(+)/H(+) ANTIPORTER SUBUNIT E1"/>
    <property type="match status" value="1"/>
</dbReference>
<keyword evidence="3" id="KW-1003">Cell membrane</keyword>